<keyword evidence="2 4" id="KW-0472">Membrane</keyword>
<keyword evidence="6" id="KW-0732">Signal</keyword>
<proteinExistence type="inferred from homology"/>
<dbReference type="Gene3D" id="2.40.170.20">
    <property type="entry name" value="TonB-dependent receptor, beta-barrel domain"/>
    <property type="match status" value="1"/>
</dbReference>
<dbReference type="InterPro" id="IPR037066">
    <property type="entry name" value="Plug_dom_sf"/>
</dbReference>
<gene>
    <name evidence="9" type="ORF">GCM10010923_03940</name>
</gene>
<evidence type="ECO:0000313" key="10">
    <source>
        <dbReference type="Proteomes" id="UP000603317"/>
    </source>
</evidence>
<accession>A0ABQ1F457</accession>
<keyword evidence="3" id="KW-0998">Cell outer membrane</keyword>
<feature type="compositionally biased region" description="Polar residues" evidence="5">
    <location>
        <begin position="39"/>
        <end position="49"/>
    </location>
</feature>
<feature type="region of interest" description="Disordered" evidence="5">
    <location>
        <begin position="26"/>
        <end position="70"/>
    </location>
</feature>
<dbReference type="SUPFAM" id="SSF56935">
    <property type="entry name" value="Porins"/>
    <property type="match status" value="1"/>
</dbReference>
<dbReference type="Gene3D" id="2.170.130.10">
    <property type="entry name" value="TonB-dependent receptor, plug domain"/>
    <property type="match status" value="1"/>
</dbReference>
<comment type="similarity">
    <text evidence="4">Belongs to the TonB-dependent receptor family.</text>
</comment>
<dbReference type="Pfam" id="PF00593">
    <property type="entry name" value="TonB_dep_Rec_b-barrel"/>
    <property type="match status" value="1"/>
</dbReference>
<feature type="domain" description="TonB-dependent receptor-like beta-barrel" evidence="7">
    <location>
        <begin position="433"/>
        <end position="877"/>
    </location>
</feature>
<keyword evidence="10" id="KW-1185">Reference proteome</keyword>
<dbReference type="PANTHER" id="PTHR40980:SF5">
    <property type="entry name" value="TONB-DEPENDENT RECEPTOR"/>
    <property type="match status" value="1"/>
</dbReference>
<dbReference type="InterPro" id="IPR012910">
    <property type="entry name" value="Plug_dom"/>
</dbReference>
<evidence type="ECO:0000256" key="4">
    <source>
        <dbReference type="RuleBase" id="RU003357"/>
    </source>
</evidence>
<comment type="caution">
    <text evidence="9">The sequence shown here is derived from an EMBL/GenBank/DDBJ whole genome shotgun (WGS) entry which is preliminary data.</text>
</comment>
<name>A0ABQ1F457_9SPHN</name>
<evidence type="ECO:0000256" key="1">
    <source>
        <dbReference type="ARBA" id="ARBA00004442"/>
    </source>
</evidence>
<reference evidence="10" key="1">
    <citation type="journal article" date="2019" name="Int. J. Syst. Evol. Microbiol.">
        <title>The Global Catalogue of Microorganisms (GCM) 10K type strain sequencing project: providing services to taxonomists for standard genome sequencing and annotation.</title>
        <authorList>
            <consortium name="The Broad Institute Genomics Platform"/>
            <consortium name="The Broad Institute Genome Sequencing Center for Infectious Disease"/>
            <person name="Wu L."/>
            <person name="Ma J."/>
        </authorList>
    </citation>
    <scope>NUCLEOTIDE SEQUENCE [LARGE SCALE GENOMIC DNA]</scope>
    <source>
        <strain evidence="10">CGMCC 1.15297</strain>
    </source>
</reference>
<evidence type="ECO:0000259" key="7">
    <source>
        <dbReference type="Pfam" id="PF00593"/>
    </source>
</evidence>
<evidence type="ECO:0000259" key="8">
    <source>
        <dbReference type="Pfam" id="PF07715"/>
    </source>
</evidence>
<evidence type="ECO:0000256" key="6">
    <source>
        <dbReference type="SAM" id="SignalP"/>
    </source>
</evidence>
<keyword evidence="4" id="KW-0798">TonB box</keyword>
<dbReference type="InterPro" id="IPR000531">
    <property type="entry name" value="Beta-barrel_TonB"/>
</dbReference>
<dbReference type="PANTHER" id="PTHR40980">
    <property type="entry name" value="PLUG DOMAIN-CONTAINING PROTEIN"/>
    <property type="match status" value="1"/>
</dbReference>
<dbReference type="Proteomes" id="UP000603317">
    <property type="component" value="Unassembled WGS sequence"/>
</dbReference>
<feature type="chain" id="PRO_5045715198" evidence="6">
    <location>
        <begin position="26"/>
        <end position="929"/>
    </location>
</feature>
<comment type="subcellular location">
    <subcellularLocation>
        <location evidence="1 4">Cell outer membrane</location>
    </subcellularLocation>
</comment>
<evidence type="ECO:0000256" key="2">
    <source>
        <dbReference type="ARBA" id="ARBA00023136"/>
    </source>
</evidence>
<evidence type="ECO:0000313" key="9">
    <source>
        <dbReference type="EMBL" id="GFZ98910.1"/>
    </source>
</evidence>
<evidence type="ECO:0000256" key="3">
    <source>
        <dbReference type="ARBA" id="ARBA00023237"/>
    </source>
</evidence>
<dbReference type="EMBL" id="BMID01000001">
    <property type="protein sequence ID" value="GFZ98910.1"/>
    <property type="molecule type" value="Genomic_DNA"/>
</dbReference>
<feature type="signal peptide" evidence="6">
    <location>
        <begin position="1"/>
        <end position="25"/>
    </location>
</feature>
<organism evidence="9 10">
    <name type="scientific">Blastomonas marina</name>
    <dbReference type="NCBI Taxonomy" id="1867408"/>
    <lineage>
        <taxon>Bacteria</taxon>
        <taxon>Pseudomonadati</taxon>
        <taxon>Pseudomonadota</taxon>
        <taxon>Alphaproteobacteria</taxon>
        <taxon>Sphingomonadales</taxon>
        <taxon>Sphingomonadaceae</taxon>
        <taxon>Blastomonas</taxon>
    </lineage>
</organism>
<protein>
    <submittedName>
        <fullName evidence="9">TonB-dependent receptor</fullName>
    </submittedName>
</protein>
<evidence type="ECO:0000256" key="5">
    <source>
        <dbReference type="SAM" id="MobiDB-lite"/>
    </source>
</evidence>
<sequence length="929" mass="101220">MSTGKRLAGILLLGTALTFPHLALAQDTQGVPPGDDPSTEASAEQNENQIDPAADDDQGQDVEVSIPGGNRVIIRGNRERDVSRDSGQVLSVLTAEDIARTGEGDVAGALTRVTGLSTVGDGRVFVRGLGDRYSLALLNGLPLPSPEPLSRVVPLDIFPTSVVASSLVQKTYSANFPGEFGGGVINLTTRAVPTESFVAISASGGIDTETNFSNGLTYYGSDWDKFGFDNGNRDIPSNLQAFFDSGQRIENTSVETQEGIAAQIFPLNLVTLQRIDELPANWSAGIAMGTSFEVGGGNYLGVIATANISNSWRNRNVRSQQANTDLSTLTDDFTTFVTDNNVLVNGLLSFGLDIGEHTIRWTNLYIRDTLKTARLSQGTEFDKGATGFDFINQNTAWFERQLIDSQLVGEFDFEPIDVDVRFGFAQTDREAPYNATFSYTRTNVVDDTPDVIDSVGEQFAVYLNQASDTGLSRVSFDDLTEKLWYGGIDFGFEPFDSLAMTAGLAWTDTDRSSIRREFIPRAEAVPLTLTDPVTGATQTFTPNPQLIPVIGLRRPGDIINGATLALFDITLAEASPFPKFDANLSILAGYGLVNWTPIEAISVEAGVRYEIADQSVALDQSVFDAPILGATATDLSEDYILPGATVTWFATDDLQLRIAASKTIARPQFRELVEQTYFDPESNRTFRGNPFLVDSQLTNAEARAEYYFGSAGDKFSVAGFYKKIDRPIEAFIAASAGGGLVTSFANAPEARLYGAEVELQYTFDLFGLGSFFETRQFALRGNYTYTSSDIRVQTGDQTFIPPGGATDAMVVFTDGDRLVGQSDHIANVQVSFEDTEKLSQFSVLLNYASERVTSRGFQRPDVIEDPGLTVDFVARQELGIFGTPIDIEFEVRNIFGRDNFEFQENGTNRIEINTYEKGTRFSLGAKVEF</sequence>
<feature type="domain" description="TonB-dependent receptor plug" evidence="8">
    <location>
        <begin position="84"/>
        <end position="183"/>
    </location>
</feature>
<keyword evidence="9" id="KW-0675">Receptor</keyword>
<dbReference type="InterPro" id="IPR036942">
    <property type="entry name" value="Beta-barrel_TonB_sf"/>
</dbReference>
<dbReference type="RefSeq" id="WP_188641107.1">
    <property type="nucleotide sequence ID" value="NZ_BMID01000001.1"/>
</dbReference>
<dbReference type="Pfam" id="PF07715">
    <property type="entry name" value="Plug"/>
    <property type="match status" value="1"/>
</dbReference>